<protein>
    <submittedName>
        <fullName evidence="3">DUF2892 domain-containing protein</fullName>
    </submittedName>
</protein>
<proteinExistence type="predicted"/>
<comment type="caution">
    <text evidence="3">The sequence shown here is derived from an EMBL/GenBank/DDBJ whole genome shotgun (WGS) entry which is preliminary data.</text>
</comment>
<dbReference type="InterPro" id="IPR021309">
    <property type="entry name" value="YgaP-like_TM"/>
</dbReference>
<feature type="domain" description="Inner membrane protein YgaP-like transmembrane" evidence="2">
    <location>
        <begin position="1"/>
        <end position="68"/>
    </location>
</feature>
<dbReference type="Pfam" id="PF11127">
    <property type="entry name" value="YgaP-like_TM"/>
    <property type="match status" value="1"/>
</dbReference>
<reference evidence="3 4" key="1">
    <citation type="submission" date="2020-03" db="EMBL/GenBank/DDBJ databases">
        <title>Roseomonas selenitidurans sp. nov. isolated from urban soil.</title>
        <authorList>
            <person name="Liu H."/>
        </authorList>
    </citation>
    <scope>NUCLEOTIDE SEQUENCE [LARGE SCALE GENOMIC DNA]</scope>
    <source>
        <strain evidence="3 4">BU-1</strain>
    </source>
</reference>
<keyword evidence="1" id="KW-0812">Transmembrane</keyword>
<dbReference type="RefSeq" id="WP_168027014.1">
    <property type="nucleotide sequence ID" value="NZ_JAAVNE010000001.1"/>
</dbReference>
<evidence type="ECO:0000313" key="4">
    <source>
        <dbReference type="Proteomes" id="UP000787635"/>
    </source>
</evidence>
<keyword evidence="4" id="KW-1185">Reference proteome</keyword>
<name>A0ABX1DWY0_9PROT</name>
<dbReference type="Proteomes" id="UP000787635">
    <property type="component" value="Unassembled WGS sequence"/>
</dbReference>
<accession>A0ABX1DWY0</accession>
<sequence length="72" mass="7329">MANVGALDRILRVALGAALVAAPFLLAGTFAPLGAWRFVVVASGVVLLGTAAFRFCPAYALLGIRTCPVAKA</sequence>
<keyword evidence="1" id="KW-0472">Membrane</keyword>
<keyword evidence="1" id="KW-1133">Transmembrane helix</keyword>
<evidence type="ECO:0000256" key="1">
    <source>
        <dbReference type="SAM" id="Phobius"/>
    </source>
</evidence>
<evidence type="ECO:0000313" key="3">
    <source>
        <dbReference type="EMBL" id="NKC29394.1"/>
    </source>
</evidence>
<evidence type="ECO:0000259" key="2">
    <source>
        <dbReference type="Pfam" id="PF11127"/>
    </source>
</evidence>
<organism evidence="3 4">
    <name type="scientific">Falsiroseomonas selenitidurans</name>
    <dbReference type="NCBI Taxonomy" id="2716335"/>
    <lineage>
        <taxon>Bacteria</taxon>
        <taxon>Pseudomonadati</taxon>
        <taxon>Pseudomonadota</taxon>
        <taxon>Alphaproteobacteria</taxon>
        <taxon>Acetobacterales</taxon>
        <taxon>Roseomonadaceae</taxon>
        <taxon>Falsiroseomonas</taxon>
    </lineage>
</organism>
<feature type="transmembrane region" description="Helical" evidence="1">
    <location>
        <begin position="12"/>
        <end position="33"/>
    </location>
</feature>
<dbReference type="EMBL" id="JAAVNE010000001">
    <property type="protein sequence ID" value="NKC29394.1"/>
    <property type="molecule type" value="Genomic_DNA"/>
</dbReference>
<feature type="transmembrane region" description="Helical" evidence="1">
    <location>
        <begin position="39"/>
        <end position="62"/>
    </location>
</feature>
<gene>
    <name evidence="3" type="ORF">HEQ75_00860</name>
</gene>